<evidence type="ECO:0000256" key="1">
    <source>
        <dbReference type="ARBA" id="ARBA00005250"/>
    </source>
</evidence>
<dbReference type="CDD" id="cd16282">
    <property type="entry name" value="metallo-hydrolase-like_MBL-fold"/>
    <property type="match status" value="1"/>
</dbReference>
<organism evidence="4 5">
    <name type="scientific">Pseudotenacibaculum haliotis</name>
    <dbReference type="NCBI Taxonomy" id="1862138"/>
    <lineage>
        <taxon>Bacteria</taxon>
        <taxon>Pseudomonadati</taxon>
        <taxon>Bacteroidota</taxon>
        <taxon>Flavobacteriia</taxon>
        <taxon>Flavobacteriales</taxon>
        <taxon>Flavobacteriaceae</taxon>
        <taxon>Pseudotenacibaculum</taxon>
    </lineage>
</organism>
<dbReference type="Proteomes" id="UP001597508">
    <property type="component" value="Unassembled WGS sequence"/>
</dbReference>
<accession>A0ABW5LX19</accession>
<evidence type="ECO:0000256" key="2">
    <source>
        <dbReference type="SAM" id="SignalP"/>
    </source>
</evidence>
<evidence type="ECO:0000313" key="5">
    <source>
        <dbReference type="Proteomes" id="UP001597508"/>
    </source>
</evidence>
<sequence length="294" mass="32959">MTKLKLVLTFVFLLSTNLLIAQWDQVKIEAEKVTDQFYVLKGRGGNIGLFVGEDAVFMIDDQFAPLTPKILEAIKKITPKKVDYLVNTHWHGDHTGGNENMGKEGALIVAHNNVRKRMSTESVRRGRTVPASPKVALPVITFDKDVVFHINGDDVMATHIHSAHTDGDALVYFSNNNVLHTGDSFFQGKFPYIDLSSGGSIDGYIDGIKKMIMLSDNETKVVPGHGNVSSKKDLEAYLKMLTTLRDRVKAEIDKGRSLEEVKKNSEITKEYKSFSGWINEEVIRETIYRSLTKK</sequence>
<dbReference type="InterPro" id="IPR050855">
    <property type="entry name" value="NDM-1-like"/>
</dbReference>
<dbReference type="PANTHER" id="PTHR42951">
    <property type="entry name" value="METALLO-BETA-LACTAMASE DOMAIN-CONTAINING"/>
    <property type="match status" value="1"/>
</dbReference>
<keyword evidence="2" id="KW-0732">Signal</keyword>
<dbReference type="RefSeq" id="WP_379667064.1">
    <property type="nucleotide sequence ID" value="NZ_JBHULH010000009.1"/>
</dbReference>
<evidence type="ECO:0000259" key="3">
    <source>
        <dbReference type="SMART" id="SM00849"/>
    </source>
</evidence>
<reference evidence="5" key="1">
    <citation type="journal article" date="2019" name="Int. J. Syst. Evol. Microbiol.">
        <title>The Global Catalogue of Microorganisms (GCM) 10K type strain sequencing project: providing services to taxonomists for standard genome sequencing and annotation.</title>
        <authorList>
            <consortium name="The Broad Institute Genomics Platform"/>
            <consortium name="The Broad Institute Genome Sequencing Center for Infectious Disease"/>
            <person name="Wu L."/>
            <person name="Ma J."/>
        </authorList>
    </citation>
    <scope>NUCLEOTIDE SEQUENCE [LARGE SCALE GENOMIC DNA]</scope>
    <source>
        <strain evidence="5">KCTC 52127</strain>
    </source>
</reference>
<dbReference type="EMBL" id="JBHULH010000009">
    <property type="protein sequence ID" value="MFD2568356.1"/>
    <property type="molecule type" value="Genomic_DNA"/>
</dbReference>
<keyword evidence="5" id="KW-1185">Reference proteome</keyword>
<proteinExistence type="inferred from homology"/>
<protein>
    <submittedName>
        <fullName evidence="4">MBL fold metallo-hydrolase</fullName>
    </submittedName>
</protein>
<dbReference type="Gene3D" id="3.60.15.10">
    <property type="entry name" value="Ribonuclease Z/Hydroxyacylglutathione hydrolase-like"/>
    <property type="match status" value="1"/>
</dbReference>
<name>A0ABW5LX19_9FLAO</name>
<comment type="caution">
    <text evidence="4">The sequence shown here is derived from an EMBL/GenBank/DDBJ whole genome shotgun (WGS) entry which is preliminary data.</text>
</comment>
<dbReference type="SUPFAM" id="SSF56281">
    <property type="entry name" value="Metallo-hydrolase/oxidoreductase"/>
    <property type="match status" value="1"/>
</dbReference>
<evidence type="ECO:0000313" key="4">
    <source>
        <dbReference type="EMBL" id="MFD2568356.1"/>
    </source>
</evidence>
<dbReference type="PANTHER" id="PTHR42951:SF4">
    <property type="entry name" value="ACYL-COENZYME A THIOESTERASE MBLAC2"/>
    <property type="match status" value="1"/>
</dbReference>
<feature type="domain" description="Metallo-beta-lactamase" evidence="3">
    <location>
        <begin position="44"/>
        <end position="225"/>
    </location>
</feature>
<dbReference type="InterPro" id="IPR036866">
    <property type="entry name" value="RibonucZ/Hydroxyglut_hydro"/>
</dbReference>
<dbReference type="InterPro" id="IPR001279">
    <property type="entry name" value="Metallo-B-lactamas"/>
</dbReference>
<feature type="signal peptide" evidence="2">
    <location>
        <begin position="1"/>
        <end position="21"/>
    </location>
</feature>
<gene>
    <name evidence="4" type="ORF">ACFSRZ_13340</name>
</gene>
<dbReference type="SMART" id="SM00849">
    <property type="entry name" value="Lactamase_B"/>
    <property type="match status" value="1"/>
</dbReference>
<dbReference type="Pfam" id="PF00753">
    <property type="entry name" value="Lactamase_B"/>
    <property type="match status" value="1"/>
</dbReference>
<comment type="similarity">
    <text evidence="1">Belongs to the metallo-beta-lactamase superfamily. Class-B beta-lactamase family.</text>
</comment>
<feature type="chain" id="PRO_5047266629" evidence="2">
    <location>
        <begin position="22"/>
        <end position="294"/>
    </location>
</feature>